<keyword evidence="10" id="KW-1185">Reference proteome</keyword>
<evidence type="ECO:0000256" key="4">
    <source>
        <dbReference type="ARBA" id="ARBA00022989"/>
    </source>
</evidence>
<evidence type="ECO:0000256" key="5">
    <source>
        <dbReference type="ARBA" id="ARBA00023136"/>
    </source>
</evidence>
<comment type="subcellular location">
    <subcellularLocation>
        <location evidence="1">Cell membrane</location>
        <topology evidence="1">Single-pass membrane protein</topology>
    </subcellularLocation>
</comment>
<dbReference type="RefSeq" id="WP_015261640.1">
    <property type="nucleotide sequence ID" value="NC_019903.1"/>
</dbReference>
<dbReference type="InterPro" id="IPR024449">
    <property type="entry name" value="Anti-sigma_RsgI_N"/>
</dbReference>
<dbReference type="Pfam" id="PF23750">
    <property type="entry name" value="RsgI_M"/>
    <property type="match status" value="1"/>
</dbReference>
<dbReference type="Proteomes" id="UP000010797">
    <property type="component" value="Chromosome"/>
</dbReference>
<sequence length="390" mass="43462">MEKTKGIVMRTSKKVTAIYTEKGDFIEVPTPKEIPRVGDMIEVDIKNKRLPLYSQSWLKYTASAAILLLVFSLAAFNILALPNMAVASVSLDMNKGIELLVNKDGKVIEVRDVNGGAYMVEGLSLTGQDPYQAINLIIENAVKSGELEESENLIFVRIVPLSQWFDNNLDKETLKRSIEAEMSRLNVAGNLIVGESNEEVRKEAIEHGMSVNDHIMYERFQENGIVVQPEALRGSDPKQVLSDTNMNISDLFPGECTEIRSSMQSGRTESSSNSWGSEMGPKAHDNRGMESGEQSPSSMHNNGSNETPEVWHNSPANSSNSTPQSPTEQNSTPQSPPQQNSTTTPNFMNKNHDENWNGESEHDGEYNSSEPMNSWRDSNHNSDWSKHRSW</sequence>
<feature type="compositionally biased region" description="Basic and acidic residues" evidence="6">
    <location>
        <begin position="281"/>
        <end position="290"/>
    </location>
</feature>
<keyword evidence="3 7" id="KW-0812">Transmembrane</keyword>
<dbReference type="HOGENOM" id="CLU_060274_0_0_9"/>
<evidence type="ECO:0000256" key="1">
    <source>
        <dbReference type="ARBA" id="ARBA00004162"/>
    </source>
</evidence>
<evidence type="ECO:0000256" key="7">
    <source>
        <dbReference type="SAM" id="Phobius"/>
    </source>
</evidence>
<keyword evidence="5 7" id="KW-0472">Membrane</keyword>
<name>L0F491_DESDL</name>
<dbReference type="EMBL" id="CP003344">
    <property type="protein sequence ID" value="AGA68644.1"/>
    <property type="molecule type" value="Genomic_DNA"/>
</dbReference>
<organism evidence="9 10">
    <name type="scientific">Desulfitobacterium dichloroeliminans (strain LMG P-21439 / DCA1)</name>
    <dbReference type="NCBI Taxonomy" id="871963"/>
    <lineage>
        <taxon>Bacteria</taxon>
        <taxon>Bacillati</taxon>
        <taxon>Bacillota</taxon>
        <taxon>Clostridia</taxon>
        <taxon>Eubacteriales</taxon>
        <taxon>Desulfitobacteriaceae</taxon>
        <taxon>Desulfitobacterium</taxon>
    </lineage>
</organism>
<gene>
    <name evidence="9" type="ordered locus">Desdi_1129</name>
</gene>
<dbReference type="Pfam" id="PF12791">
    <property type="entry name" value="RsgI_N"/>
    <property type="match status" value="1"/>
</dbReference>
<feature type="transmembrane region" description="Helical" evidence="7">
    <location>
        <begin position="57"/>
        <end position="81"/>
    </location>
</feature>
<evidence type="ECO:0000256" key="6">
    <source>
        <dbReference type="SAM" id="MobiDB-lite"/>
    </source>
</evidence>
<dbReference type="AlphaFoldDB" id="L0F491"/>
<evidence type="ECO:0000256" key="3">
    <source>
        <dbReference type="ARBA" id="ARBA00022692"/>
    </source>
</evidence>
<feature type="region of interest" description="Disordered" evidence="6">
    <location>
        <begin position="261"/>
        <end position="390"/>
    </location>
</feature>
<protein>
    <recommendedName>
        <fullName evidence="8">RsgI N-terminal anti-sigma domain-containing protein</fullName>
    </recommendedName>
</protein>
<dbReference type="eggNOG" id="COG5183">
    <property type="taxonomic scope" value="Bacteria"/>
</dbReference>
<evidence type="ECO:0000256" key="2">
    <source>
        <dbReference type="ARBA" id="ARBA00022475"/>
    </source>
</evidence>
<evidence type="ECO:0000259" key="8">
    <source>
        <dbReference type="PROSITE" id="PS51849"/>
    </source>
</evidence>
<dbReference type="InterPro" id="IPR055431">
    <property type="entry name" value="RsgI_M"/>
</dbReference>
<reference evidence="10" key="1">
    <citation type="submission" date="2012-02" db="EMBL/GenBank/DDBJ databases">
        <title>Complete sequence of Desulfitobacterium dichloroeliminans LMG P-21439.</title>
        <authorList>
            <person name="Lucas S."/>
            <person name="Han J."/>
            <person name="Lapidus A."/>
            <person name="Cheng J.-F."/>
            <person name="Goodwin L."/>
            <person name="Pitluck S."/>
            <person name="Peters L."/>
            <person name="Ovchinnikova G."/>
            <person name="Teshima H."/>
            <person name="Detter J.C."/>
            <person name="Han C."/>
            <person name="Tapia R."/>
            <person name="Land M."/>
            <person name="Hauser L."/>
            <person name="Kyrpides N."/>
            <person name="Ivanova N."/>
            <person name="Pagani I."/>
            <person name="Kruse T."/>
            <person name="de Vos W.M."/>
            <person name="Boon N."/>
            <person name="Smidt H."/>
            <person name="Woyke T."/>
        </authorList>
    </citation>
    <scope>NUCLEOTIDE SEQUENCE [LARGE SCALE GENOMIC DNA]</scope>
    <source>
        <strain evidence="10">LMG P-21439 / DCA1</strain>
    </source>
</reference>
<feature type="compositionally biased region" description="Low complexity" evidence="6">
    <location>
        <begin position="321"/>
        <end position="346"/>
    </location>
</feature>
<keyword evidence="2" id="KW-1003">Cell membrane</keyword>
<evidence type="ECO:0000313" key="10">
    <source>
        <dbReference type="Proteomes" id="UP000010797"/>
    </source>
</evidence>
<dbReference type="OrthoDB" id="1793324at2"/>
<keyword evidence="4 7" id="KW-1133">Transmembrane helix</keyword>
<feature type="compositionally biased region" description="Basic and acidic residues" evidence="6">
    <location>
        <begin position="350"/>
        <end position="365"/>
    </location>
</feature>
<dbReference type="KEGG" id="ddl:Desdi_1129"/>
<proteinExistence type="predicted"/>
<dbReference type="GO" id="GO:0005886">
    <property type="term" value="C:plasma membrane"/>
    <property type="evidence" value="ECO:0007669"/>
    <property type="project" value="UniProtKB-SubCell"/>
</dbReference>
<feature type="compositionally biased region" description="Polar residues" evidence="6">
    <location>
        <begin position="292"/>
        <end position="307"/>
    </location>
</feature>
<feature type="domain" description="RsgI N-terminal anti-sigma" evidence="8">
    <location>
        <begin position="4"/>
        <end position="52"/>
    </location>
</feature>
<feature type="compositionally biased region" description="Polar residues" evidence="6">
    <location>
        <begin position="366"/>
        <end position="376"/>
    </location>
</feature>
<accession>L0F491</accession>
<feature type="compositionally biased region" description="Basic and acidic residues" evidence="6">
    <location>
        <begin position="377"/>
        <end position="390"/>
    </location>
</feature>
<dbReference type="STRING" id="871963.Desdi_1129"/>
<feature type="compositionally biased region" description="Polar residues" evidence="6">
    <location>
        <begin position="261"/>
        <end position="276"/>
    </location>
</feature>
<evidence type="ECO:0000313" key="9">
    <source>
        <dbReference type="EMBL" id="AGA68644.1"/>
    </source>
</evidence>
<dbReference type="PROSITE" id="PS51849">
    <property type="entry name" value="RSGI_N"/>
    <property type="match status" value="1"/>
</dbReference>